<evidence type="ECO:0000313" key="2">
    <source>
        <dbReference type="EMBL" id="KAE9344749.1"/>
    </source>
</evidence>
<evidence type="ECO:0000313" key="3">
    <source>
        <dbReference type="Proteomes" id="UP000434957"/>
    </source>
</evidence>
<evidence type="ECO:0000313" key="4">
    <source>
        <dbReference type="Proteomes" id="UP000435112"/>
    </source>
</evidence>
<dbReference type="EMBL" id="QXFU01000383">
    <property type="protein sequence ID" value="KAE9034997.1"/>
    <property type="molecule type" value="Genomic_DNA"/>
</dbReference>
<dbReference type="Proteomes" id="UP000435112">
    <property type="component" value="Unassembled WGS sequence"/>
</dbReference>
<keyword evidence="3" id="KW-1185">Reference proteome</keyword>
<dbReference type="AlphaFoldDB" id="A0A6A3MPX2"/>
<name>A0A6A3MPX2_9STRA</name>
<reference evidence="1 4" key="1">
    <citation type="submission" date="2018-09" db="EMBL/GenBank/DDBJ databases">
        <title>Genomic investigation of the strawberry pathogen Phytophthora fragariae indicates pathogenicity is determined by transcriptional variation in three key races.</title>
        <authorList>
            <person name="Adams T.M."/>
            <person name="Armitage A.D."/>
            <person name="Sobczyk M.K."/>
            <person name="Bates H.J."/>
            <person name="Dunwell J.M."/>
            <person name="Nellist C.F."/>
            <person name="Harrison R.J."/>
        </authorList>
    </citation>
    <scope>NUCLEOTIDE SEQUENCE [LARGE SCALE GENOMIC DNA]</scope>
    <source>
        <strain evidence="1 4">SCRP324</strain>
        <strain evidence="2 3">SCRP333</strain>
    </source>
</reference>
<dbReference type="Proteomes" id="UP000434957">
    <property type="component" value="Unassembled WGS sequence"/>
</dbReference>
<dbReference type="EMBL" id="QXFT01000410">
    <property type="protein sequence ID" value="KAE9344749.1"/>
    <property type="molecule type" value="Genomic_DNA"/>
</dbReference>
<evidence type="ECO:0000313" key="1">
    <source>
        <dbReference type="EMBL" id="KAE9034997.1"/>
    </source>
</evidence>
<sequence length="47" mass="4551">MGASEVVAVAVAASAALPVVPALAVAEPSLLLVSLVLDPAPAPRHPI</sequence>
<protein>
    <submittedName>
        <fullName evidence="1">Uncharacterized protein</fullName>
    </submittedName>
</protein>
<comment type="caution">
    <text evidence="1">The sequence shown here is derived from an EMBL/GenBank/DDBJ whole genome shotgun (WGS) entry which is preliminary data.</text>
</comment>
<accession>A0A6A3MPX2</accession>
<organism evidence="1 4">
    <name type="scientific">Phytophthora rubi</name>
    <dbReference type="NCBI Taxonomy" id="129364"/>
    <lineage>
        <taxon>Eukaryota</taxon>
        <taxon>Sar</taxon>
        <taxon>Stramenopiles</taxon>
        <taxon>Oomycota</taxon>
        <taxon>Peronosporomycetes</taxon>
        <taxon>Peronosporales</taxon>
        <taxon>Peronosporaceae</taxon>
        <taxon>Phytophthora</taxon>
    </lineage>
</organism>
<gene>
    <name evidence="1" type="ORF">PR002_g7827</name>
    <name evidence="2" type="ORF">PR003_g8299</name>
</gene>
<proteinExistence type="predicted"/>